<gene>
    <name evidence="1" type="ORF">FHR34_000802</name>
</gene>
<dbReference type="Proteomes" id="UP000540506">
    <property type="component" value="Unassembled WGS sequence"/>
</dbReference>
<dbReference type="RefSeq" id="WP_184934084.1">
    <property type="nucleotide sequence ID" value="NZ_JACHJV010000001.1"/>
</dbReference>
<evidence type="ECO:0000313" key="2">
    <source>
        <dbReference type="Proteomes" id="UP000540506"/>
    </source>
</evidence>
<accession>A0A7W7VTN8</accession>
<sequence>MPFTFSHPAAVLPLLRGLRARGPLVASALVAGSMAPDLPFFAESWCPGVYSAGNLTHRLWAVPTLDVALAAGLVGGWQAVLRQPLLGLLPPPWAEAAEAATARRPEAGPTTGSARRRAAWFALSAALGAAGHVGWDAFTHPGRAGVRLFPVLERRVAGVPLCTVAQYGSSALALAGLGGYLLRELHPLTVSATEPVPGTMLPVDRPRRRRRALVAAAGAIGAAHRVVHARGARGPGERPDLVADLCFGAGAGVLAAAAVLGAAQRLAGPTPAVSTPG</sequence>
<dbReference type="EMBL" id="JACHJV010000001">
    <property type="protein sequence ID" value="MBB4921809.1"/>
    <property type="molecule type" value="Genomic_DNA"/>
</dbReference>
<protein>
    <recommendedName>
        <fullName evidence="3">DUF4184 family protein</fullName>
    </recommendedName>
</protein>
<evidence type="ECO:0000313" key="1">
    <source>
        <dbReference type="EMBL" id="MBB4921809.1"/>
    </source>
</evidence>
<dbReference type="Pfam" id="PF13803">
    <property type="entry name" value="DUF4184"/>
    <property type="match status" value="1"/>
</dbReference>
<organism evidence="1 2">
    <name type="scientific">Kitasatospora kifunensis</name>
    <name type="common">Streptomyces kifunensis</name>
    <dbReference type="NCBI Taxonomy" id="58351"/>
    <lineage>
        <taxon>Bacteria</taxon>
        <taxon>Bacillati</taxon>
        <taxon>Actinomycetota</taxon>
        <taxon>Actinomycetes</taxon>
        <taxon>Kitasatosporales</taxon>
        <taxon>Streptomycetaceae</taxon>
        <taxon>Kitasatospora</taxon>
    </lineage>
</organism>
<proteinExistence type="predicted"/>
<reference evidence="1 2" key="1">
    <citation type="submission" date="2020-08" db="EMBL/GenBank/DDBJ databases">
        <title>Sequencing the genomes of 1000 actinobacteria strains.</title>
        <authorList>
            <person name="Klenk H.-P."/>
        </authorList>
    </citation>
    <scope>NUCLEOTIDE SEQUENCE [LARGE SCALE GENOMIC DNA]</scope>
    <source>
        <strain evidence="1 2">DSM 41654</strain>
    </source>
</reference>
<evidence type="ECO:0008006" key="3">
    <source>
        <dbReference type="Google" id="ProtNLM"/>
    </source>
</evidence>
<keyword evidence="2" id="KW-1185">Reference proteome</keyword>
<dbReference type="InterPro" id="IPR025238">
    <property type="entry name" value="DUF4184"/>
</dbReference>
<dbReference type="AlphaFoldDB" id="A0A7W7VTN8"/>
<name>A0A7W7VTN8_KITKI</name>
<comment type="caution">
    <text evidence="1">The sequence shown here is derived from an EMBL/GenBank/DDBJ whole genome shotgun (WGS) entry which is preliminary data.</text>
</comment>